<evidence type="ECO:0000313" key="2">
    <source>
        <dbReference type="EMBL" id="EGV06677.1"/>
    </source>
</evidence>
<dbReference type="Proteomes" id="UP000003287">
    <property type="component" value="Unassembled WGS sequence"/>
</dbReference>
<keyword evidence="1" id="KW-0812">Transmembrane</keyword>
<accession>F9P9Y9</accession>
<organism evidence="2 3">
    <name type="scientific">Streptococcus constellatus subsp. pharyngis SK1060 = CCUG 46377</name>
    <dbReference type="NCBI Taxonomy" id="1035184"/>
    <lineage>
        <taxon>Bacteria</taxon>
        <taxon>Bacillati</taxon>
        <taxon>Bacillota</taxon>
        <taxon>Bacilli</taxon>
        <taxon>Lactobacillales</taxon>
        <taxon>Streptococcaceae</taxon>
        <taxon>Streptococcus</taxon>
        <taxon>Streptococcus anginosus group</taxon>
    </lineage>
</organism>
<evidence type="ECO:0000313" key="3">
    <source>
        <dbReference type="Proteomes" id="UP000003287"/>
    </source>
</evidence>
<keyword evidence="1" id="KW-1133">Transmembrane helix</keyword>
<sequence>MDKFFTDEHGYFNWQSVLAIVGILGFLWGFISMLINENRRYKNEKYKVKYKNKKN</sequence>
<reference evidence="2 3" key="1">
    <citation type="submission" date="2011-06" db="EMBL/GenBank/DDBJ databases">
        <authorList>
            <person name="Harkins D.M."/>
            <person name="Madupu R."/>
            <person name="Durkin A.S."/>
            <person name="Torralba M."/>
            <person name="Methe B."/>
            <person name="Sutton G.G."/>
            <person name="Nelson K.E."/>
        </authorList>
    </citation>
    <scope>NUCLEOTIDE SEQUENCE [LARGE SCALE GENOMIC DNA]</scope>
    <source>
        <strain evidence="2 3">SK1060</strain>
    </source>
</reference>
<keyword evidence="1" id="KW-0472">Membrane</keyword>
<dbReference type="EMBL" id="AFUP01000009">
    <property type="protein sequence ID" value="EGV06677.1"/>
    <property type="molecule type" value="Genomic_DNA"/>
</dbReference>
<protein>
    <submittedName>
        <fullName evidence="2">Conserved domain protein</fullName>
    </submittedName>
</protein>
<proteinExistence type="predicted"/>
<evidence type="ECO:0000256" key="1">
    <source>
        <dbReference type="SAM" id="Phobius"/>
    </source>
</evidence>
<dbReference type="AlphaFoldDB" id="F9P9Y9"/>
<feature type="transmembrane region" description="Helical" evidence="1">
    <location>
        <begin position="12"/>
        <end position="35"/>
    </location>
</feature>
<gene>
    <name evidence="2" type="ORF">HMPREF1042_2489</name>
</gene>
<name>F9P9Y9_STRCV</name>